<reference evidence="1 2" key="1">
    <citation type="submission" date="2019-03" db="EMBL/GenBank/DDBJ databases">
        <title>Genomic Encyclopedia of Type Strains, Phase IV (KMG-IV): sequencing the most valuable type-strain genomes for metagenomic binning, comparative biology and taxonomic classification.</title>
        <authorList>
            <person name="Goeker M."/>
        </authorList>
    </citation>
    <scope>NUCLEOTIDE SEQUENCE [LARGE SCALE GENOMIC DNA]</scope>
    <source>
        <strain evidence="1 2">DSM 4868</strain>
    </source>
</reference>
<dbReference type="RefSeq" id="WP_132543833.1">
    <property type="nucleotide sequence ID" value="NZ_SLWW01000006.1"/>
</dbReference>
<accession>A0A4R2KLH9</accession>
<name>A0A4R2KLH9_9RHOB</name>
<dbReference type="Proteomes" id="UP000295142">
    <property type="component" value="Unassembled WGS sequence"/>
</dbReference>
<protein>
    <submittedName>
        <fullName evidence="1">Uncharacterized protein</fullName>
    </submittedName>
</protein>
<keyword evidence="2" id="KW-1185">Reference proteome</keyword>
<proteinExistence type="predicted"/>
<evidence type="ECO:0000313" key="1">
    <source>
        <dbReference type="EMBL" id="TCO71569.1"/>
    </source>
</evidence>
<comment type="caution">
    <text evidence="1">The sequence shown here is derived from an EMBL/GenBank/DDBJ whole genome shotgun (WGS) entry which is preliminary data.</text>
</comment>
<gene>
    <name evidence="1" type="ORF">EV655_10661</name>
</gene>
<evidence type="ECO:0000313" key="2">
    <source>
        <dbReference type="Proteomes" id="UP000295142"/>
    </source>
</evidence>
<sequence length="137" mass="14221">MRTEAALAADQPGGTALVRSVQTRFNLNATAGEGGTHVATVSANLLGDEIRATTLDEITDRWQAAGDALLAEVAACGGVCNATHGLRPGPSELRLRLKEGAVALRLTAADVAGQVCAAEGMDLARTDWDTPPEKRSR</sequence>
<dbReference type="AlphaFoldDB" id="A0A4R2KLH9"/>
<dbReference type="EMBL" id="SLWW01000006">
    <property type="protein sequence ID" value="TCO71569.1"/>
    <property type="molecule type" value="Genomic_DNA"/>
</dbReference>
<organism evidence="1 2">
    <name type="scientific">Rhodovulum euryhalinum</name>
    <dbReference type="NCBI Taxonomy" id="35805"/>
    <lineage>
        <taxon>Bacteria</taxon>
        <taxon>Pseudomonadati</taxon>
        <taxon>Pseudomonadota</taxon>
        <taxon>Alphaproteobacteria</taxon>
        <taxon>Rhodobacterales</taxon>
        <taxon>Paracoccaceae</taxon>
        <taxon>Rhodovulum</taxon>
    </lineage>
</organism>